<evidence type="ECO:0000313" key="6">
    <source>
        <dbReference type="EMBL" id="KSA02368.1"/>
    </source>
</evidence>
<comment type="similarity">
    <text evidence="1 4">Belongs to the prefoldin subunit beta family.</text>
</comment>
<dbReference type="OrthoDB" id="10250441at2759"/>
<dbReference type="PANTHER" id="PTHR21100">
    <property type="entry name" value="PREFOLDIN SUBUNIT 4"/>
    <property type="match status" value="1"/>
</dbReference>
<dbReference type="PIRSF" id="PIRSF016477">
    <property type="entry name" value="Prefoldin_subunit_4"/>
    <property type="match status" value="1"/>
</dbReference>
<accession>A0A0V1Q1M0</accession>
<dbReference type="CDD" id="cd23165">
    <property type="entry name" value="Prefoldin_4"/>
    <property type="match status" value="1"/>
</dbReference>
<evidence type="ECO:0000256" key="2">
    <source>
        <dbReference type="ARBA" id="ARBA00023186"/>
    </source>
</evidence>
<keyword evidence="7" id="KW-1185">Reference proteome</keyword>
<organism evidence="6 7">
    <name type="scientific">Debaryomyces fabryi</name>
    <dbReference type="NCBI Taxonomy" id="58627"/>
    <lineage>
        <taxon>Eukaryota</taxon>
        <taxon>Fungi</taxon>
        <taxon>Dikarya</taxon>
        <taxon>Ascomycota</taxon>
        <taxon>Saccharomycotina</taxon>
        <taxon>Pichiomycetes</taxon>
        <taxon>Debaryomycetaceae</taxon>
        <taxon>Debaryomyces</taxon>
    </lineage>
</organism>
<dbReference type="InterPro" id="IPR016661">
    <property type="entry name" value="PFDN4"/>
</dbReference>
<feature type="coiled-coil region" evidence="5">
    <location>
        <begin position="43"/>
        <end position="117"/>
    </location>
</feature>
<dbReference type="Pfam" id="PF01920">
    <property type="entry name" value="Prefoldin_2"/>
    <property type="match status" value="1"/>
</dbReference>
<dbReference type="InterPro" id="IPR002777">
    <property type="entry name" value="PFD_beta-like"/>
</dbReference>
<evidence type="ECO:0000256" key="1">
    <source>
        <dbReference type="ARBA" id="ARBA00008045"/>
    </source>
</evidence>
<dbReference type="GeneID" id="26838841"/>
<dbReference type="GO" id="GO:0006457">
    <property type="term" value="P:protein folding"/>
    <property type="evidence" value="ECO:0007669"/>
    <property type="project" value="UniProtKB-UniRule"/>
</dbReference>
<dbReference type="GO" id="GO:0005737">
    <property type="term" value="C:cytoplasm"/>
    <property type="evidence" value="ECO:0007669"/>
    <property type="project" value="UniProtKB-ARBA"/>
</dbReference>
<dbReference type="AlphaFoldDB" id="A0A0V1Q1M0"/>
<keyword evidence="2 4" id="KW-0143">Chaperone</keyword>
<dbReference type="RefSeq" id="XP_015468470.1">
    <property type="nucleotide sequence ID" value="XM_015610662.1"/>
</dbReference>
<dbReference type="SUPFAM" id="SSF46579">
    <property type="entry name" value="Prefoldin"/>
    <property type="match status" value="1"/>
</dbReference>
<dbReference type="GO" id="GO:0016272">
    <property type="term" value="C:prefoldin complex"/>
    <property type="evidence" value="ECO:0007669"/>
    <property type="project" value="UniProtKB-UniRule"/>
</dbReference>
<dbReference type="Proteomes" id="UP000054251">
    <property type="component" value="Unassembled WGS sequence"/>
</dbReference>
<comment type="function">
    <text evidence="3 4">Binds specifically to cytosolic chaperonin (c-CPN) and transfers target proteins to it. Binds to nascent polypeptide chain and promotes folding in an environment in which there are many competing pathways for nonnative proteins.</text>
</comment>
<dbReference type="PANTHER" id="PTHR21100:SF9">
    <property type="entry name" value="PREFOLDIN SUBUNIT 4"/>
    <property type="match status" value="1"/>
</dbReference>
<evidence type="ECO:0000256" key="5">
    <source>
        <dbReference type="SAM" id="Coils"/>
    </source>
</evidence>
<name>A0A0V1Q1M0_9ASCO</name>
<dbReference type="FunFam" id="1.10.287.370:FF:000005">
    <property type="entry name" value="Prefoldin subunit 4"/>
    <property type="match status" value="1"/>
</dbReference>
<dbReference type="EMBL" id="LMYN01000028">
    <property type="protein sequence ID" value="KSA02368.1"/>
    <property type="molecule type" value="Genomic_DNA"/>
</dbReference>
<dbReference type="Gene3D" id="1.10.287.370">
    <property type="match status" value="1"/>
</dbReference>
<comment type="caution">
    <text evidence="6">The sequence shown here is derived from an EMBL/GenBank/DDBJ whole genome shotgun (WGS) entry which is preliminary data.</text>
</comment>
<comment type="subunit">
    <text evidence="4">Heterohexamer of two PFD-alpha type and four PFD-beta type subunits.</text>
</comment>
<proteinExistence type="inferred from homology"/>
<protein>
    <recommendedName>
        <fullName evidence="4">Prefoldin subunit 4</fullName>
    </recommendedName>
</protein>
<evidence type="ECO:0000256" key="4">
    <source>
        <dbReference type="PIRNR" id="PIRNR016477"/>
    </source>
</evidence>
<dbReference type="InterPro" id="IPR009053">
    <property type="entry name" value="Prefoldin"/>
</dbReference>
<dbReference type="GO" id="GO:0051082">
    <property type="term" value="F:unfolded protein binding"/>
    <property type="evidence" value="ECO:0007669"/>
    <property type="project" value="InterPro"/>
</dbReference>
<reference evidence="6 7" key="1">
    <citation type="submission" date="2015-11" db="EMBL/GenBank/DDBJ databases">
        <title>The genome of Debaryomyces fabryi.</title>
        <authorList>
            <person name="Tafer H."/>
            <person name="Lopandic K."/>
        </authorList>
    </citation>
    <scope>NUCLEOTIDE SEQUENCE [LARGE SCALE GENOMIC DNA]</scope>
    <source>
        <strain evidence="6 7">CBS 789</strain>
    </source>
</reference>
<keyword evidence="5" id="KW-0175">Coiled coil</keyword>
<evidence type="ECO:0000313" key="7">
    <source>
        <dbReference type="Proteomes" id="UP000054251"/>
    </source>
</evidence>
<evidence type="ECO:0000256" key="3">
    <source>
        <dbReference type="ARBA" id="ARBA00024667"/>
    </source>
</evidence>
<sequence>MELLPDGQRNTATEVSWDDQQKINKFSTLINKKDENLEVLKKLKEEKEYLDDLSLEIELLDEDEKIQYKVGEVFIFMKVNKVIERIEVDNEVLTEKISNIESLVEEIDDQLESYKKQLYAKFGNNINLER</sequence>
<gene>
    <name evidence="6" type="ORF">AC631_01832</name>
</gene>